<dbReference type="InterPro" id="IPR002347">
    <property type="entry name" value="SDR_fam"/>
</dbReference>
<gene>
    <name evidence="3" type="ORF">UFB30_01860</name>
</gene>
<dbReference type="PANTHER" id="PTHR43639">
    <property type="entry name" value="OXIDOREDUCTASE, SHORT-CHAIN DEHYDROGENASE/REDUCTASE FAMILY (AFU_ORTHOLOGUE AFUA_5G02870)"/>
    <property type="match status" value="1"/>
</dbReference>
<dbReference type="PANTHER" id="PTHR43639:SF1">
    <property type="entry name" value="SHORT-CHAIN DEHYDROGENASE_REDUCTASE FAMILY PROTEIN"/>
    <property type="match status" value="1"/>
</dbReference>
<dbReference type="CDD" id="cd05233">
    <property type="entry name" value="SDR_c"/>
    <property type="match status" value="1"/>
</dbReference>
<dbReference type="NCBIfam" id="NF009389">
    <property type="entry name" value="PRK12748.1"/>
    <property type="match status" value="1"/>
</dbReference>
<comment type="similarity">
    <text evidence="1">Belongs to the short-chain dehydrogenases/reductases (SDR) family.</text>
</comment>
<dbReference type="SUPFAM" id="SSF51735">
    <property type="entry name" value="NAD(P)-binding Rossmann-fold domains"/>
    <property type="match status" value="1"/>
</dbReference>
<keyword evidence="2" id="KW-0560">Oxidoreductase</keyword>
<evidence type="ECO:0000313" key="4">
    <source>
        <dbReference type="Proteomes" id="UP001292084"/>
    </source>
</evidence>
<evidence type="ECO:0000313" key="3">
    <source>
        <dbReference type="EMBL" id="MDZ5710942.1"/>
    </source>
</evidence>
<evidence type="ECO:0000256" key="2">
    <source>
        <dbReference type="ARBA" id="ARBA00023002"/>
    </source>
</evidence>
<proteinExistence type="inferred from homology"/>
<comment type="caution">
    <text evidence="3">The sequence shown here is derived from an EMBL/GenBank/DDBJ whole genome shotgun (WGS) entry which is preliminary data.</text>
</comment>
<organism evidence="3 4">
    <name type="scientific">Jeotgalibacillus haloalkalitolerans</name>
    <dbReference type="NCBI Taxonomy" id="3104292"/>
    <lineage>
        <taxon>Bacteria</taxon>
        <taxon>Bacillati</taxon>
        <taxon>Bacillota</taxon>
        <taxon>Bacilli</taxon>
        <taxon>Bacillales</taxon>
        <taxon>Caryophanaceae</taxon>
        <taxon>Jeotgalibacillus</taxon>
    </lineage>
</organism>
<dbReference type="RefSeq" id="WP_322419970.1">
    <property type="nucleotide sequence ID" value="NZ_JAXQNN010000001.1"/>
</dbReference>
<protein>
    <submittedName>
        <fullName evidence="3">SDR family oxidoreductase</fullName>
    </submittedName>
</protein>
<name>A0ABU5KIC1_9BACL</name>
<dbReference type="EMBL" id="JAXQNN010000001">
    <property type="protein sequence ID" value="MDZ5710942.1"/>
    <property type="molecule type" value="Genomic_DNA"/>
</dbReference>
<dbReference type="Proteomes" id="UP001292084">
    <property type="component" value="Unassembled WGS sequence"/>
</dbReference>
<accession>A0ABU5KIC1</accession>
<keyword evidence="4" id="KW-1185">Reference proteome</keyword>
<dbReference type="InterPro" id="IPR036291">
    <property type="entry name" value="NAD(P)-bd_dom_sf"/>
</dbReference>
<dbReference type="PRINTS" id="PR00081">
    <property type="entry name" value="GDHRDH"/>
</dbReference>
<dbReference type="Gene3D" id="3.40.50.720">
    <property type="entry name" value="NAD(P)-binding Rossmann-like Domain"/>
    <property type="match status" value="1"/>
</dbReference>
<reference evidence="3 4" key="1">
    <citation type="submission" date="2023-12" db="EMBL/GenBank/DDBJ databases">
        <title>Jeotgalibacillus haloalkaliphilus sp. nov., a novel salt-tolerant bacteria, isolated from the estuary of the Fenhe River into the Yellow River.</title>
        <authorList>
            <person name="Li Y."/>
        </authorList>
    </citation>
    <scope>NUCLEOTIDE SEQUENCE [LARGE SCALE GENOMIC DNA]</scope>
    <source>
        <strain evidence="3 4">HH7-29</strain>
    </source>
</reference>
<sequence>MTRRLALVTGVGRKIGIGASLVERLAADGMDILFTYWHAYDREVSAYERSEDTDDILRLCREKSVHAEMLELNLADVQSPDELFSFCYSTFGRYPDTLIHNAAVSINDTIETVTAEQLDQHYAINTRAVTLLTQKFLQHFEYNFGRVICLTTGWAQGPMPNELSYAMTKSTIDTLVYTISPVLAKRKITINVINPGPTDTGWMNDELKEELLKRSPQGRIGQPSDVANLASFLVSKEAQWVTGQTIHSEGGFINHF</sequence>
<evidence type="ECO:0000256" key="1">
    <source>
        <dbReference type="ARBA" id="ARBA00006484"/>
    </source>
</evidence>
<dbReference type="Pfam" id="PF13561">
    <property type="entry name" value="adh_short_C2"/>
    <property type="match status" value="1"/>
</dbReference>